<evidence type="ECO:0000313" key="1">
    <source>
        <dbReference type="EMBL" id="MBD8497501.1"/>
    </source>
</evidence>
<dbReference type="Pfam" id="PF14395">
    <property type="entry name" value="COOH-NH2_lig"/>
    <property type="match status" value="1"/>
</dbReference>
<gene>
    <name evidence="1" type="ORF">IFO66_04210</name>
</gene>
<dbReference type="EMBL" id="JACYTN010000002">
    <property type="protein sequence ID" value="MBD8497501.1"/>
    <property type="molecule type" value="Genomic_DNA"/>
</dbReference>
<sequence>MAKTTTFRTNWLPWELNRSSSINIKRLHSLEDRAHQMEIHWLIGTTGNYVDIAKQLDAVHPQGRALVLNRYARPWQNGTMVRRLRQFALPTSYDAVWNDSYRTKDSQYIRTVTFWVYQCEVIAAAHCHSMPQVIGMHRPITKWSDPPYRRLARMAERAAYALGWDTCSVTIQSTSDATVIPIQNDPSSNPRCYALDEPQEGDTVVRAAPVTRRDPEWVWRKYEERIQLDAILLGEERGSEGRQRLDLSFGLDAEFILYDAENRKIIPASRFFDLAGEVGCDAVRINGKVIYPLLELRPQPTDYAVSLVSTTRKLMRAASISLQQGDHDQGSVISCLAGSKPLNRFPIGAHLHVAGKMCTTELIRALDTYLALPCSLLEQKRERSEHRRRAGYGTLGDVRQHPHNGAGGFEYRTLWNFFVDPSLSAELLSVFEIIVRHYWKLPGREAARAPIITAYTEDARQVYKDLAIHRLTELKVFADDKQQLLLSHLTQRLREEWSWREHTDVKNAWIHA</sequence>
<proteinExistence type="predicted"/>
<dbReference type="Proteomes" id="UP000634529">
    <property type="component" value="Unassembled WGS sequence"/>
</dbReference>
<keyword evidence="2" id="KW-1185">Reference proteome</keyword>
<dbReference type="InterPro" id="IPR025681">
    <property type="entry name" value="COOH-NH2_lig"/>
</dbReference>
<name>A0ABR9AUD9_9BACL</name>
<organism evidence="1 2">
    <name type="scientific">Paenibacillus arenosi</name>
    <dbReference type="NCBI Taxonomy" id="2774142"/>
    <lineage>
        <taxon>Bacteria</taxon>
        <taxon>Bacillati</taxon>
        <taxon>Bacillota</taxon>
        <taxon>Bacilli</taxon>
        <taxon>Bacillales</taxon>
        <taxon>Paenibacillaceae</taxon>
        <taxon>Paenibacillus</taxon>
    </lineage>
</organism>
<reference evidence="1 2" key="1">
    <citation type="submission" date="2020-09" db="EMBL/GenBank/DDBJ databases">
        <title>Paenibacillus sp. CAU 1523 isolated from sand of Haeundae Beach.</title>
        <authorList>
            <person name="Kim W."/>
        </authorList>
    </citation>
    <scope>NUCLEOTIDE SEQUENCE [LARGE SCALE GENOMIC DNA]</scope>
    <source>
        <strain evidence="1 2">CAU 1523</strain>
    </source>
</reference>
<accession>A0ABR9AUD9</accession>
<evidence type="ECO:0000313" key="2">
    <source>
        <dbReference type="Proteomes" id="UP000634529"/>
    </source>
</evidence>
<comment type="caution">
    <text evidence="1">The sequence shown here is derived from an EMBL/GenBank/DDBJ whole genome shotgun (WGS) entry which is preliminary data.</text>
</comment>
<protein>
    <submittedName>
        <fullName evidence="1">Uncharacterized protein</fullName>
    </submittedName>
</protein>
<dbReference type="RefSeq" id="WP_192023931.1">
    <property type="nucleotide sequence ID" value="NZ_JACYTN010000002.1"/>
</dbReference>